<dbReference type="GO" id="GO:0005524">
    <property type="term" value="F:ATP binding"/>
    <property type="evidence" value="ECO:0007669"/>
    <property type="project" value="UniProtKB-KW"/>
</dbReference>
<evidence type="ECO:0000259" key="5">
    <source>
        <dbReference type="PROSITE" id="PS50162"/>
    </source>
</evidence>
<dbReference type="EMBL" id="LAZR01020871">
    <property type="protein sequence ID" value="KKL87301.1"/>
    <property type="molecule type" value="Genomic_DNA"/>
</dbReference>
<evidence type="ECO:0000313" key="6">
    <source>
        <dbReference type="EMBL" id="KKL87301.1"/>
    </source>
</evidence>
<dbReference type="InterPro" id="IPR013765">
    <property type="entry name" value="DNA_recomb/repair_RecA"/>
</dbReference>
<name>A0A0F9GA34_9ZZZZ</name>
<evidence type="ECO:0000256" key="4">
    <source>
        <dbReference type="ARBA" id="ARBA00023172"/>
    </source>
</evidence>
<keyword evidence="2" id="KW-0547">Nucleotide-binding</keyword>
<dbReference type="InterPro" id="IPR027417">
    <property type="entry name" value="P-loop_NTPase"/>
</dbReference>
<dbReference type="PANTHER" id="PTHR45900:SF1">
    <property type="entry name" value="MITOCHONDRIAL DNA REPAIR PROTEIN RECA HOMOLOG-RELATED"/>
    <property type="match status" value="1"/>
</dbReference>
<feature type="domain" description="RecA family profile 1" evidence="5">
    <location>
        <begin position="30"/>
        <end position="186"/>
    </location>
</feature>
<evidence type="ECO:0000256" key="3">
    <source>
        <dbReference type="ARBA" id="ARBA00022840"/>
    </source>
</evidence>
<dbReference type="Gene3D" id="3.40.50.300">
    <property type="entry name" value="P-loop containing nucleotide triphosphate hydrolases"/>
    <property type="match status" value="1"/>
</dbReference>
<dbReference type="GO" id="GO:0005829">
    <property type="term" value="C:cytosol"/>
    <property type="evidence" value="ECO:0007669"/>
    <property type="project" value="TreeGrafter"/>
</dbReference>
<dbReference type="GO" id="GO:0140664">
    <property type="term" value="F:ATP-dependent DNA damage sensor activity"/>
    <property type="evidence" value="ECO:0007669"/>
    <property type="project" value="InterPro"/>
</dbReference>
<proteinExistence type="inferred from homology"/>
<dbReference type="GO" id="GO:0006281">
    <property type="term" value="P:DNA repair"/>
    <property type="evidence" value="ECO:0007669"/>
    <property type="project" value="InterPro"/>
</dbReference>
<comment type="caution">
    <text evidence="6">The sequence shown here is derived from an EMBL/GenBank/DDBJ whole genome shotgun (WGS) entry which is preliminary data.</text>
</comment>
<keyword evidence="4" id="KW-0233">DNA recombination</keyword>
<dbReference type="PROSITE" id="PS50162">
    <property type="entry name" value="RECA_2"/>
    <property type="match status" value="1"/>
</dbReference>
<dbReference type="GO" id="GO:0003697">
    <property type="term" value="F:single-stranded DNA binding"/>
    <property type="evidence" value="ECO:0007669"/>
    <property type="project" value="InterPro"/>
</dbReference>
<sequence length="186" mass="20186">MGDLDEVLQKLKKKFGPSLVVSGNDIKVVECERASTGSFALDLEVGGGLPFGRIIEFFGKESSGKTTMALKVVASVQKMGKRAVWIDVEHSFDPRWAKVMGVDVGKLTLSQPQTAEEALEVLEAVLRSNECGIVVLDSIAALQPAADLEKSMDEPERIGSRATLLTRAMGRLLSALNSYNEKDEFN</sequence>
<dbReference type="AlphaFoldDB" id="A0A0F9GA34"/>
<evidence type="ECO:0000256" key="2">
    <source>
        <dbReference type="ARBA" id="ARBA00022741"/>
    </source>
</evidence>
<dbReference type="GO" id="GO:0006310">
    <property type="term" value="P:DNA recombination"/>
    <property type="evidence" value="ECO:0007669"/>
    <property type="project" value="UniProtKB-KW"/>
</dbReference>
<dbReference type="PRINTS" id="PR00142">
    <property type="entry name" value="RECA"/>
</dbReference>
<evidence type="ECO:0000256" key="1">
    <source>
        <dbReference type="ARBA" id="ARBA00009391"/>
    </source>
</evidence>
<organism evidence="6">
    <name type="scientific">marine sediment metagenome</name>
    <dbReference type="NCBI Taxonomy" id="412755"/>
    <lineage>
        <taxon>unclassified sequences</taxon>
        <taxon>metagenomes</taxon>
        <taxon>ecological metagenomes</taxon>
    </lineage>
</organism>
<gene>
    <name evidence="6" type="ORF">LCGC14_1936120</name>
</gene>
<dbReference type="InterPro" id="IPR020588">
    <property type="entry name" value="RecA_ATP-bd"/>
</dbReference>
<comment type="similarity">
    <text evidence="1">Belongs to the RecA family.</text>
</comment>
<dbReference type="SUPFAM" id="SSF52540">
    <property type="entry name" value="P-loop containing nucleoside triphosphate hydrolases"/>
    <property type="match status" value="1"/>
</dbReference>
<keyword evidence="3" id="KW-0067">ATP-binding</keyword>
<accession>A0A0F9GA34</accession>
<reference evidence="6" key="1">
    <citation type="journal article" date="2015" name="Nature">
        <title>Complex archaea that bridge the gap between prokaryotes and eukaryotes.</title>
        <authorList>
            <person name="Spang A."/>
            <person name="Saw J.H."/>
            <person name="Jorgensen S.L."/>
            <person name="Zaremba-Niedzwiedzka K."/>
            <person name="Martijn J."/>
            <person name="Lind A.E."/>
            <person name="van Eijk R."/>
            <person name="Schleper C."/>
            <person name="Guy L."/>
            <person name="Ettema T.J."/>
        </authorList>
    </citation>
    <scope>NUCLEOTIDE SEQUENCE</scope>
</reference>
<dbReference type="PANTHER" id="PTHR45900">
    <property type="entry name" value="RECA"/>
    <property type="match status" value="1"/>
</dbReference>
<dbReference type="Pfam" id="PF00154">
    <property type="entry name" value="RecA_N"/>
    <property type="match status" value="1"/>
</dbReference>
<feature type="non-terminal residue" evidence="6">
    <location>
        <position position="186"/>
    </location>
</feature>
<protein>
    <recommendedName>
        <fullName evidence="5">RecA family profile 1 domain-containing protein</fullName>
    </recommendedName>
</protein>
<dbReference type="InterPro" id="IPR049428">
    <property type="entry name" value="RecA-like_N"/>
</dbReference>